<dbReference type="EMBL" id="JACVVK020000283">
    <property type="protein sequence ID" value="KAK7480346.1"/>
    <property type="molecule type" value="Genomic_DNA"/>
</dbReference>
<comment type="caution">
    <text evidence="1">The sequence shown here is derived from an EMBL/GenBank/DDBJ whole genome shotgun (WGS) entry which is preliminary data.</text>
</comment>
<sequence length="130" mass="13955">MQRHSSALRPFCPNDCQSPWLSCLCRRDSAGRSALELEAETCSSQLLNLTPSTDSVTRAQSQYSLQGAPAPFCQSSFSDRVNKKSAEVFIGFPSGIAITTIAPTAAPRFTSSEFLALQLPPQTSVSPAPM</sequence>
<reference evidence="1 2" key="1">
    <citation type="journal article" date="2023" name="Sci. Data">
        <title>Genome assembly of the Korean intertidal mud-creeper Batillaria attramentaria.</title>
        <authorList>
            <person name="Patra A.K."/>
            <person name="Ho P.T."/>
            <person name="Jun S."/>
            <person name="Lee S.J."/>
            <person name="Kim Y."/>
            <person name="Won Y.J."/>
        </authorList>
    </citation>
    <scope>NUCLEOTIDE SEQUENCE [LARGE SCALE GENOMIC DNA]</scope>
    <source>
        <strain evidence="1">Wonlab-2016</strain>
    </source>
</reference>
<evidence type="ECO:0000313" key="2">
    <source>
        <dbReference type="Proteomes" id="UP001519460"/>
    </source>
</evidence>
<dbReference type="Proteomes" id="UP001519460">
    <property type="component" value="Unassembled WGS sequence"/>
</dbReference>
<evidence type="ECO:0000313" key="1">
    <source>
        <dbReference type="EMBL" id="KAK7480346.1"/>
    </source>
</evidence>
<gene>
    <name evidence="1" type="ORF">BaRGS_00028393</name>
</gene>
<keyword evidence="2" id="KW-1185">Reference proteome</keyword>
<accession>A0ABD0K0A5</accession>
<organism evidence="1 2">
    <name type="scientific">Batillaria attramentaria</name>
    <dbReference type="NCBI Taxonomy" id="370345"/>
    <lineage>
        <taxon>Eukaryota</taxon>
        <taxon>Metazoa</taxon>
        <taxon>Spiralia</taxon>
        <taxon>Lophotrochozoa</taxon>
        <taxon>Mollusca</taxon>
        <taxon>Gastropoda</taxon>
        <taxon>Caenogastropoda</taxon>
        <taxon>Sorbeoconcha</taxon>
        <taxon>Cerithioidea</taxon>
        <taxon>Batillariidae</taxon>
        <taxon>Batillaria</taxon>
    </lineage>
</organism>
<dbReference type="AlphaFoldDB" id="A0ABD0K0A5"/>
<proteinExistence type="predicted"/>
<protein>
    <submittedName>
        <fullName evidence="1">Uncharacterized protein</fullName>
    </submittedName>
</protein>
<name>A0ABD0K0A5_9CAEN</name>